<organism evidence="3 4">
    <name type="scientific">Paenibacillus terricola</name>
    <dbReference type="NCBI Taxonomy" id="2763503"/>
    <lineage>
        <taxon>Bacteria</taxon>
        <taxon>Bacillati</taxon>
        <taxon>Bacillota</taxon>
        <taxon>Bacilli</taxon>
        <taxon>Bacillales</taxon>
        <taxon>Paenibacillaceae</taxon>
        <taxon>Paenibacillus</taxon>
    </lineage>
</organism>
<feature type="domain" description="BIG2" evidence="2">
    <location>
        <begin position="391"/>
        <end position="474"/>
    </location>
</feature>
<comment type="caution">
    <text evidence="3">The sequence shown here is derived from an EMBL/GenBank/DDBJ whole genome shotgun (WGS) entry which is preliminary data.</text>
</comment>
<reference evidence="3 4" key="1">
    <citation type="submission" date="2020-09" db="EMBL/GenBank/DDBJ databases">
        <title>Paenibacillus sp. strain PR3 16S rRNA gene Genome sequencing and assembly.</title>
        <authorList>
            <person name="Kim J."/>
        </authorList>
    </citation>
    <scope>NUCLEOTIDE SEQUENCE [LARGE SCALE GENOMIC DNA]</scope>
    <source>
        <strain evidence="3 4">PR3</strain>
    </source>
</reference>
<feature type="domain" description="BIG2" evidence="2">
    <location>
        <begin position="219"/>
        <end position="301"/>
    </location>
</feature>
<feature type="domain" description="BIG2" evidence="2">
    <location>
        <begin position="135"/>
        <end position="215"/>
    </location>
</feature>
<feature type="signal peptide" evidence="1">
    <location>
        <begin position="1"/>
        <end position="38"/>
    </location>
</feature>
<evidence type="ECO:0000256" key="1">
    <source>
        <dbReference type="SAM" id="SignalP"/>
    </source>
</evidence>
<feature type="domain" description="BIG2" evidence="2">
    <location>
        <begin position="647"/>
        <end position="727"/>
    </location>
</feature>
<sequence>MQRATTSMHHRKWSARSLTALTLAILMVFAILPSRSYAADTVTDLNFDTTASTITVFAADDPYYLNLYATLSGSSSQIDVTDSATWKSSNTAVAKVTQGTITGVAKGTAKISATYGGYTKSVTVTVDDLYDSIQILSNNSEAPDEASVQLGQDISYTLSGLKTGLQPSNLTTTASWSSSNTAVATVEDGDVTLLGAGTATITASYKGKTDKIKLTVISPYKSITLSGPDLLEFTVGDASVDLTATAVSQNGSSANITKDADWTSSNTAVATVENGTITPLSTGTATITVSHLGASDKVTIAVRQGTQELKLTPSTDLSLQLQDAPVVITASALELNGSTPNVSDSAEWTSSDIMVATVANGVVTPKGIGTTTIKASYKGATRSIKVTIYPTVNGLTIKEADQKVETFLDQTGTLPQLTATTYGGDSVTVTPLVTWTSSNNNIVSIDSGKWKAVATGTAVLTASVNGYAASVTITVNDKPLTLIAAQTELSLIIGKDYSFPQVRVVYENGNEEDITEKINWKSSSTNLLVQPSGIKGLTSANATLTGTFLNKTVKISVTIEEEVVKLVADPTSLTLNPKKSKSLKIKAFYKSGKSVIVSTKVNWSISDDEVAEFSSKNTVRALSKGTAVITGTYQNKSVTISLSVVPKLKTLVLSEKTLKLSIGDAKTLKLKAFYDDGTYIDQTENAEWTSSNTSVVTIVNGIIVAKAKGSASIKAKVEGKTVTLRVTVK</sequence>
<feature type="chain" id="PRO_5045955075" evidence="1">
    <location>
        <begin position="39"/>
        <end position="729"/>
    </location>
</feature>
<dbReference type="InterPro" id="IPR048734">
    <property type="entry name" value="HL_N-beta"/>
</dbReference>
<dbReference type="Pfam" id="PF21461">
    <property type="entry name" value="HL_N-beta"/>
    <property type="match status" value="1"/>
</dbReference>
<dbReference type="InterPro" id="IPR008964">
    <property type="entry name" value="Invasin/intimin_cell_adhesion"/>
</dbReference>
<gene>
    <name evidence="3" type="ORF">H8B09_18665</name>
</gene>
<proteinExistence type="predicted"/>
<dbReference type="SUPFAM" id="SSF49373">
    <property type="entry name" value="Invasin/intimin cell-adhesion fragments"/>
    <property type="match status" value="7"/>
</dbReference>
<dbReference type="Proteomes" id="UP000609346">
    <property type="component" value="Unassembled WGS sequence"/>
</dbReference>
<dbReference type="Gene3D" id="2.60.40.1080">
    <property type="match status" value="8"/>
</dbReference>
<keyword evidence="1" id="KW-0732">Signal</keyword>
<dbReference type="InterPro" id="IPR003343">
    <property type="entry name" value="Big_2"/>
</dbReference>
<name>A0ABR8N0M3_9BACL</name>
<evidence type="ECO:0000259" key="2">
    <source>
        <dbReference type="SMART" id="SM00635"/>
    </source>
</evidence>
<feature type="domain" description="BIG2" evidence="2">
    <location>
        <begin position="305"/>
        <end position="387"/>
    </location>
</feature>
<feature type="domain" description="BIG2" evidence="2">
    <location>
        <begin position="476"/>
        <end position="558"/>
    </location>
</feature>
<feature type="domain" description="BIG2" evidence="2">
    <location>
        <begin position="562"/>
        <end position="643"/>
    </location>
</feature>
<feature type="domain" description="BIG2" evidence="2">
    <location>
        <begin position="41"/>
        <end position="125"/>
    </location>
</feature>
<protein>
    <submittedName>
        <fullName evidence="3">Ig-like domain-containing protein</fullName>
    </submittedName>
</protein>
<dbReference type="SMART" id="SM00635">
    <property type="entry name" value="BID_2"/>
    <property type="match status" value="8"/>
</dbReference>
<keyword evidence="4" id="KW-1185">Reference proteome</keyword>
<dbReference type="Pfam" id="PF02368">
    <property type="entry name" value="Big_2"/>
    <property type="match status" value="2"/>
</dbReference>
<dbReference type="RefSeq" id="WP_191205062.1">
    <property type="nucleotide sequence ID" value="NZ_JACXZA010000004.1"/>
</dbReference>
<accession>A0ABR8N0M3</accession>
<dbReference type="EMBL" id="JACXZA010000004">
    <property type="protein sequence ID" value="MBD3920796.1"/>
    <property type="molecule type" value="Genomic_DNA"/>
</dbReference>
<evidence type="ECO:0000313" key="3">
    <source>
        <dbReference type="EMBL" id="MBD3920796.1"/>
    </source>
</evidence>
<evidence type="ECO:0000313" key="4">
    <source>
        <dbReference type="Proteomes" id="UP000609346"/>
    </source>
</evidence>